<organism evidence="7 8">
    <name type="scientific">Ignelater luminosus</name>
    <name type="common">Cucubano</name>
    <name type="synonym">Pyrophorus luminosus</name>
    <dbReference type="NCBI Taxonomy" id="2038154"/>
    <lineage>
        <taxon>Eukaryota</taxon>
        <taxon>Metazoa</taxon>
        <taxon>Ecdysozoa</taxon>
        <taxon>Arthropoda</taxon>
        <taxon>Hexapoda</taxon>
        <taxon>Insecta</taxon>
        <taxon>Pterygota</taxon>
        <taxon>Neoptera</taxon>
        <taxon>Endopterygota</taxon>
        <taxon>Coleoptera</taxon>
        <taxon>Polyphaga</taxon>
        <taxon>Elateriformia</taxon>
        <taxon>Elateroidea</taxon>
        <taxon>Elateridae</taxon>
        <taxon>Agrypninae</taxon>
        <taxon>Pyrophorini</taxon>
        <taxon>Ignelater</taxon>
    </lineage>
</organism>
<name>A0A8K0CFP6_IGNLU</name>
<evidence type="ECO:0000313" key="8">
    <source>
        <dbReference type="Proteomes" id="UP000801492"/>
    </source>
</evidence>
<dbReference type="PROSITE" id="PS50076">
    <property type="entry name" value="DNAJ_2"/>
    <property type="match status" value="1"/>
</dbReference>
<dbReference type="InterPro" id="IPR024607">
    <property type="entry name" value="Sulfatase_CS"/>
</dbReference>
<dbReference type="AlphaFoldDB" id="A0A8K0CFP6"/>
<dbReference type="Gene3D" id="3.40.720.10">
    <property type="entry name" value="Alkaline Phosphatase, subunit A"/>
    <property type="match status" value="1"/>
</dbReference>
<dbReference type="GO" id="GO:0001671">
    <property type="term" value="F:ATPase activator activity"/>
    <property type="evidence" value="ECO:0007669"/>
    <property type="project" value="InterPro"/>
</dbReference>
<dbReference type="SMART" id="SM00271">
    <property type="entry name" value="DnaJ"/>
    <property type="match status" value="1"/>
</dbReference>
<dbReference type="InterPro" id="IPR004640">
    <property type="entry name" value="HscB"/>
</dbReference>
<keyword evidence="3" id="KW-0732">Signal</keyword>
<evidence type="ECO:0000256" key="5">
    <source>
        <dbReference type="ARBA" id="ARBA00023180"/>
    </source>
</evidence>
<comment type="caution">
    <text evidence="7">The sequence shown here is derived from an EMBL/GenBank/DDBJ whole genome shotgun (WGS) entry which is preliminary data.</text>
</comment>
<accession>A0A8K0CFP6</accession>
<dbReference type="SUPFAM" id="SSF53649">
    <property type="entry name" value="Alkaline phosphatase-like"/>
    <property type="match status" value="1"/>
</dbReference>
<dbReference type="Proteomes" id="UP000801492">
    <property type="component" value="Unassembled WGS sequence"/>
</dbReference>
<dbReference type="PROSITE" id="PS00523">
    <property type="entry name" value="SULFATASE_1"/>
    <property type="match status" value="1"/>
</dbReference>
<dbReference type="GO" id="GO:0008449">
    <property type="term" value="F:N-acetylglucosamine-6-sulfatase activity"/>
    <property type="evidence" value="ECO:0007669"/>
    <property type="project" value="TreeGrafter"/>
</dbReference>
<protein>
    <recommendedName>
        <fullName evidence="6">J domain-containing protein</fullName>
    </recommendedName>
</protein>
<dbReference type="InterPro" id="IPR036869">
    <property type="entry name" value="J_dom_sf"/>
</dbReference>
<keyword evidence="8" id="KW-1185">Reference proteome</keyword>
<comment type="similarity">
    <text evidence="2">Belongs to the sulfatase family.</text>
</comment>
<proteinExistence type="inferred from homology"/>
<dbReference type="InterPro" id="IPR001623">
    <property type="entry name" value="DnaJ_domain"/>
</dbReference>
<sequence length="648" mass="75290">MQKSKLLRNLYKLLPKRCNVPQSRNYFISGYTGTSFIWQNVILKYPQNYLYSNRFMQTSTLKCWNCGSNRGAITDLTCDKCNVIQHPPSDGNYFKVFNIQEDFDIDQKWLTTRYRELQAILHPDKFSNKSDKEKSISADYSALVNRAYNTLQLPLKRAIHMLNLRGQNIDEDQKVTDPSFLMEIMELNEEISMPKVKSLIAKEGVTFNNAFVNSPICCPSRSTILTGKYMHNTYVYNNSLSGNCSSVNWQKNLEPYTFTTYLKNNGFYTFYAGKYLNEYGHKDCGGTQHVPFGYDWWLGLKGNSKYYNYTLSINGTAKEFTDEYLTDVMKTYALNFLNQKQMETSPFFMMLATPAAHAPFTPAPRHEKLFPDTKAVRTPSFNYSSSDKHWLVRLPPKFLPSDVTILNDMQKHRLQTLVAVDEIVEEVILKLKSMNVLNHTYIIFSSDNGFHIGQFVQPWDKRQPYETDIKVPLFIRGPNIKVNHVTELVVSFIDIAPTILSMAHLEVPSNMDGHSFLDHIQENGADYENNKEQIVLIEYFGEGNQNTVDKDCPWFYDENLSECAKENWCKCQDARNNTYTCIRRLSETVNFKFCEFRDDENFIEVYDLNNDPYELSNIYQSISSKEIENYKEVVNKLKKCSGESCYYL</sequence>
<reference evidence="7" key="1">
    <citation type="submission" date="2019-08" db="EMBL/GenBank/DDBJ databases">
        <title>The genome of the North American firefly Photinus pyralis.</title>
        <authorList>
            <consortium name="Photinus pyralis genome working group"/>
            <person name="Fallon T.R."/>
            <person name="Sander Lower S.E."/>
            <person name="Weng J.-K."/>
        </authorList>
    </citation>
    <scope>NUCLEOTIDE SEQUENCE</scope>
    <source>
        <strain evidence="7">TRF0915ILg1</strain>
        <tissue evidence="7">Whole body</tissue>
    </source>
</reference>
<dbReference type="InterPro" id="IPR017850">
    <property type="entry name" value="Alkaline_phosphatase_core_sf"/>
</dbReference>
<feature type="domain" description="J" evidence="6">
    <location>
        <begin position="92"/>
        <end position="164"/>
    </location>
</feature>
<evidence type="ECO:0000313" key="7">
    <source>
        <dbReference type="EMBL" id="KAF2885334.1"/>
    </source>
</evidence>
<dbReference type="GO" id="GO:0044571">
    <property type="term" value="P:[2Fe-2S] cluster assembly"/>
    <property type="evidence" value="ECO:0007669"/>
    <property type="project" value="InterPro"/>
</dbReference>
<dbReference type="GO" id="GO:0005539">
    <property type="term" value="F:glycosaminoglycan binding"/>
    <property type="evidence" value="ECO:0007669"/>
    <property type="project" value="TreeGrafter"/>
</dbReference>
<dbReference type="InterPro" id="IPR000917">
    <property type="entry name" value="Sulfatase_N"/>
</dbReference>
<dbReference type="CDD" id="cd16147">
    <property type="entry name" value="G6S"/>
    <property type="match status" value="1"/>
</dbReference>
<evidence type="ECO:0000256" key="1">
    <source>
        <dbReference type="ARBA" id="ARBA00001913"/>
    </source>
</evidence>
<comment type="cofactor">
    <cofactor evidence="1">
        <name>Ca(2+)</name>
        <dbReference type="ChEBI" id="CHEBI:29108"/>
    </cofactor>
</comment>
<dbReference type="Pfam" id="PF00884">
    <property type="entry name" value="Sulfatase"/>
    <property type="match status" value="1"/>
</dbReference>
<dbReference type="EMBL" id="VTPC01089963">
    <property type="protein sequence ID" value="KAF2885334.1"/>
    <property type="molecule type" value="Genomic_DNA"/>
</dbReference>
<evidence type="ECO:0000256" key="2">
    <source>
        <dbReference type="ARBA" id="ARBA00008779"/>
    </source>
</evidence>
<keyword evidence="5" id="KW-0325">Glycoprotein</keyword>
<evidence type="ECO:0000256" key="4">
    <source>
        <dbReference type="ARBA" id="ARBA00022801"/>
    </source>
</evidence>
<dbReference type="SUPFAM" id="SSF46565">
    <property type="entry name" value="Chaperone J-domain"/>
    <property type="match status" value="1"/>
</dbReference>
<evidence type="ECO:0000259" key="6">
    <source>
        <dbReference type="PROSITE" id="PS50076"/>
    </source>
</evidence>
<dbReference type="PANTHER" id="PTHR43108">
    <property type="entry name" value="N-ACETYLGLUCOSAMINE-6-SULFATASE FAMILY MEMBER"/>
    <property type="match status" value="1"/>
</dbReference>
<dbReference type="GO" id="GO:0051087">
    <property type="term" value="F:protein-folding chaperone binding"/>
    <property type="evidence" value="ECO:0007669"/>
    <property type="project" value="InterPro"/>
</dbReference>
<dbReference type="PANTHER" id="PTHR43108:SF8">
    <property type="entry name" value="SD21168P"/>
    <property type="match status" value="1"/>
</dbReference>
<dbReference type="Gene3D" id="1.10.287.110">
    <property type="entry name" value="DnaJ domain"/>
    <property type="match status" value="1"/>
</dbReference>
<gene>
    <name evidence="7" type="ORF">ILUMI_20803</name>
</gene>
<dbReference type="NCBIfam" id="TIGR00714">
    <property type="entry name" value="hscB"/>
    <property type="match status" value="1"/>
</dbReference>
<dbReference type="CDD" id="cd06257">
    <property type="entry name" value="DnaJ"/>
    <property type="match status" value="1"/>
</dbReference>
<evidence type="ECO:0000256" key="3">
    <source>
        <dbReference type="ARBA" id="ARBA00022729"/>
    </source>
</evidence>
<dbReference type="OrthoDB" id="96314at2759"/>
<keyword evidence="4" id="KW-0378">Hydrolase</keyword>